<sequence length="398" mass="42285">MTARQILLRTLALTFKTIVCLKLALALPFALAQEKNTWLGLPVEFGKQSYAFKSGPAIELEKPRIMTTTPVEFNRAWLVPDWADWITHFTTRKVRVIAGDIVARPSSLARLGFVDGPSTKIVTRLEFSSLKLLFGDTPLTLPEGEMQFAPDGALARVRVNFEGGATLELTPREGGRLGILVQTGTFKTPVLDAFRFDSVVAQGEMADDQLVLDRIGTSGDGGSLSGVIKLVSAGKFLLEGDLRMEGIRVKSVLERLYPRAVVDGVLSGNFKINTSADSFADLGKTVAVEGSYVLKSGSLDRFGLLEGMRRSGSGVAGGGLVRFDQISGKFSGRTGAPAQASFVDLVSGALRGGASFTVDNGGALRGSVRGTLSLPGGEMINRSFTLSGKADAPTLIAP</sequence>
<dbReference type="EMBL" id="JBEWLZ010000002">
    <property type="protein sequence ID" value="MET1488867.1"/>
    <property type="molecule type" value="Genomic_DNA"/>
</dbReference>
<evidence type="ECO:0008006" key="3">
    <source>
        <dbReference type="Google" id="ProtNLM"/>
    </source>
</evidence>
<evidence type="ECO:0000313" key="1">
    <source>
        <dbReference type="EMBL" id="MET1488867.1"/>
    </source>
</evidence>
<dbReference type="Proteomes" id="UP001548590">
    <property type="component" value="Unassembled WGS sequence"/>
</dbReference>
<protein>
    <recommendedName>
        <fullName evidence="3">AsmA-like C-terminal domain-containing protein</fullName>
    </recommendedName>
</protein>
<comment type="caution">
    <text evidence="1">The sequence shown here is derived from an EMBL/GenBank/DDBJ whole genome shotgun (WGS) entry which is preliminary data.</text>
</comment>
<reference evidence="1 2" key="1">
    <citation type="submission" date="2024-07" db="EMBL/GenBank/DDBJ databases">
        <title>Uliginosibacterium paludis KCTC:42655.</title>
        <authorList>
            <person name="Kim M.K."/>
        </authorList>
    </citation>
    <scope>NUCLEOTIDE SEQUENCE [LARGE SCALE GENOMIC DNA]</scope>
    <source>
        <strain evidence="1 2">KCTC 42655</strain>
    </source>
</reference>
<gene>
    <name evidence="1" type="ORF">ABVT11_03430</name>
</gene>
<proteinExistence type="predicted"/>
<organism evidence="1 2">
    <name type="scientific">Uliginosibacterium paludis</name>
    <dbReference type="NCBI Taxonomy" id="1615952"/>
    <lineage>
        <taxon>Bacteria</taxon>
        <taxon>Pseudomonadati</taxon>
        <taxon>Pseudomonadota</taxon>
        <taxon>Betaproteobacteria</taxon>
        <taxon>Rhodocyclales</taxon>
        <taxon>Zoogloeaceae</taxon>
        <taxon>Uliginosibacterium</taxon>
    </lineage>
</organism>
<accession>A0ABV2CMY5</accession>
<dbReference type="RefSeq" id="WP_345923839.1">
    <property type="nucleotide sequence ID" value="NZ_JBDIVF010000001.1"/>
</dbReference>
<keyword evidence="2" id="KW-1185">Reference proteome</keyword>
<name>A0ABV2CMY5_9RHOO</name>
<evidence type="ECO:0000313" key="2">
    <source>
        <dbReference type="Proteomes" id="UP001548590"/>
    </source>
</evidence>